<protein>
    <submittedName>
        <fullName evidence="1">Uncharacterized protein</fullName>
    </submittedName>
</protein>
<name>A0AAJ0ARF1_9PEZI</name>
<reference evidence="1" key="1">
    <citation type="submission" date="2021-06" db="EMBL/GenBank/DDBJ databases">
        <title>Comparative genomics, transcriptomics and evolutionary studies reveal genomic signatures of adaptation to plant cell wall in hemibiotrophic fungi.</title>
        <authorList>
            <consortium name="DOE Joint Genome Institute"/>
            <person name="Baroncelli R."/>
            <person name="Diaz J.F."/>
            <person name="Benocci T."/>
            <person name="Peng M."/>
            <person name="Battaglia E."/>
            <person name="Haridas S."/>
            <person name="Andreopoulos W."/>
            <person name="Labutti K."/>
            <person name="Pangilinan J."/>
            <person name="Floch G.L."/>
            <person name="Makela M.R."/>
            <person name="Henrissat B."/>
            <person name="Grigoriev I.V."/>
            <person name="Crouch J.A."/>
            <person name="De Vries R.P."/>
            <person name="Sukno S.A."/>
            <person name="Thon M.R."/>
        </authorList>
    </citation>
    <scope>NUCLEOTIDE SEQUENCE</scope>
    <source>
        <strain evidence="1">CBS 193.32</strain>
    </source>
</reference>
<evidence type="ECO:0000313" key="2">
    <source>
        <dbReference type="Proteomes" id="UP001224890"/>
    </source>
</evidence>
<proteinExistence type="predicted"/>
<keyword evidence="2" id="KW-1185">Reference proteome</keyword>
<dbReference type="AlphaFoldDB" id="A0AAJ0ARF1"/>
<evidence type="ECO:0000313" key="1">
    <source>
        <dbReference type="EMBL" id="KAK1688292.1"/>
    </source>
</evidence>
<accession>A0AAJ0ARF1</accession>
<organism evidence="1 2">
    <name type="scientific">Colletotrichum godetiae</name>
    <dbReference type="NCBI Taxonomy" id="1209918"/>
    <lineage>
        <taxon>Eukaryota</taxon>
        <taxon>Fungi</taxon>
        <taxon>Dikarya</taxon>
        <taxon>Ascomycota</taxon>
        <taxon>Pezizomycotina</taxon>
        <taxon>Sordariomycetes</taxon>
        <taxon>Hypocreomycetidae</taxon>
        <taxon>Glomerellales</taxon>
        <taxon>Glomerellaceae</taxon>
        <taxon>Colletotrichum</taxon>
        <taxon>Colletotrichum acutatum species complex</taxon>
    </lineage>
</organism>
<dbReference type="Proteomes" id="UP001224890">
    <property type="component" value="Unassembled WGS sequence"/>
</dbReference>
<comment type="caution">
    <text evidence="1">The sequence shown here is derived from an EMBL/GenBank/DDBJ whole genome shotgun (WGS) entry which is preliminary data.</text>
</comment>
<sequence>MSVGQALTNLPPMLSYVDPPFTDIDLDIRWSSPHGAVMSIKHEMRVDSQMQTSSNTGIIYSRRQLANVPMSRGWARQLDPTSFPPKLRPLLARLFVSERAQQCSIHPCAPLCISLQGRHMHSSQIQIECGSSLIKHTTTNMQTKRRNAIRTATGKVQSHSTLDAEPAIPSIELCKHVLLPSYKHDLQLAAQVISVSIFRYESHLPVPWCKAQVVPPDFAMKLTPRIFIRVTFHMRYQQTSWRRVPCLDCLAAPPANSSSKRAFLVP</sequence>
<dbReference type="EMBL" id="JAHMHR010000012">
    <property type="protein sequence ID" value="KAK1688292.1"/>
    <property type="molecule type" value="Genomic_DNA"/>
</dbReference>
<dbReference type="GeneID" id="85457396"/>
<gene>
    <name evidence="1" type="ORF">BDP55DRAFT_63632</name>
</gene>
<dbReference type="RefSeq" id="XP_060431987.1">
    <property type="nucleotide sequence ID" value="XM_060572870.1"/>
</dbReference>